<keyword evidence="8" id="KW-1185">Reference proteome</keyword>
<proteinExistence type="inferred from homology"/>
<evidence type="ECO:0000256" key="6">
    <source>
        <dbReference type="RuleBase" id="RU367044"/>
    </source>
</evidence>
<keyword evidence="3 6" id="KW-0713">Self-incompatibility</keyword>
<dbReference type="Pfam" id="PF05938">
    <property type="entry name" value="Self-incomp_S1"/>
    <property type="match status" value="1"/>
</dbReference>
<dbReference type="InterPro" id="IPR010264">
    <property type="entry name" value="Self-incomp_S1"/>
</dbReference>
<evidence type="ECO:0000256" key="4">
    <source>
        <dbReference type="ARBA" id="ARBA00022525"/>
    </source>
</evidence>
<accession>A0A9Q0FRB9</accession>
<name>A0A9Q0FRB9_9ROSI</name>
<evidence type="ECO:0000313" key="7">
    <source>
        <dbReference type="EMBL" id="KAJ4835132.1"/>
    </source>
</evidence>
<protein>
    <recommendedName>
        <fullName evidence="6">S-protein homolog</fullName>
    </recommendedName>
</protein>
<organism evidence="7 8">
    <name type="scientific">Turnera subulata</name>
    <dbReference type="NCBI Taxonomy" id="218843"/>
    <lineage>
        <taxon>Eukaryota</taxon>
        <taxon>Viridiplantae</taxon>
        <taxon>Streptophyta</taxon>
        <taxon>Embryophyta</taxon>
        <taxon>Tracheophyta</taxon>
        <taxon>Spermatophyta</taxon>
        <taxon>Magnoliopsida</taxon>
        <taxon>eudicotyledons</taxon>
        <taxon>Gunneridae</taxon>
        <taxon>Pentapetalae</taxon>
        <taxon>rosids</taxon>
        <taxon>fabids</taxon>
        <taxon>Malpighiales</taxon>
        <taxon>Passifloraceae</taxon>
        <taxon>Turnera</taxon>
    </lineage>
</organism>
<evidence type="ECO:0000256" key="5">
    <source>
        <dbReference type="ARBA" id="ARBA00022729"/>
    </source>
</evidence>
<evidence type="ECO:0000256" key="2">
    <source>
        <dbReference type="ARBA" id="ARBA00005581"/>
    </source>
</evidence>
<dbReference type="Proteomes" id="UP001141552">
    <property type="component" value="Unassembled WGS sequence"/>
</dbReference>
<comment type="subcellular location">
    <subcellularLocation>
        <location evidence="1 6">Secreted</location>
    </subcellularLocation>
</comment>
<dbReference type="GO" id="GO:0005576">
    <property type="term" value="C:extracellular region"/>
    <property type="evidence" value="ECO:0007669"/>
    <property type="project" value="UniProtKB-SubCell"/>
</dbReference>
<dbReference type="PANTHER" id="PTHR31232:SF149">
    <property type="entry name" value="S-PROTEIN HOMOLOG"/>
    <property type="match status" value="1"/>
</dbReference>
<evidence type="ECO:0000256" key="3">
    <source>
        <dbReference type="ARBA" id="ARBA00022471"/>
    </source>
</evidence>
<reference evidence="7" key="1">
    <citation type="submission" date="2022-02" db="EMBL/GenBank/DDBJ databases">
        <authorList>
            <person name="Henning P.M."/>
            <person name="McCubbin A.G."/>
            <person name="Shore J.S."/>
        </authorList>
    </citation>
    <scope>NUCLEOTIDE SEQUENCE</scope>
    <source>
        <strain evidence="7">F60SS</strain>
        <tissue evidence="7">Leaves</tissue>
    </source>
</reference>
<dbReference type="EMBL" id="JAKUCV010004515">
    <property type="protein sequence ID" value="KAJ4835132.1"/>
    <property type="molecule type" value="Genomic_DNA"/>
</dbReference>
<comment type="caution">
    <text evidence="7">The sequence shown here is derived from an EMBL/GenBank/DDBJ whole genome shotgun (WGS) entry which is preliminary data.</text>
</comment>
<evidence type="ECO:0000313" key="8">
    <source>
        <dbReference type="Proteomes" id="UP001141552"/>
    </source>
</evidence>
<dbReference type="PANTHER" id="PTHR31232">
    <property type="match status" value="1"/>
</dbReference>
<dbReference type="OrthoDB" id="1727555at2759"/>
<dbReference type="GO" id="GO:0060320">
    <property type="term" value="P:rejection of self pollen"/>
    <property type="evidence" value="ECO:0007669"/>
    <property type="project" value="UniProtKB-KW"/>
</dbReference>
<dbReference type="AlphaFoldDB" id="A0A9Q0FRB9"/>
<gene>
    <name evidence="7" type="ORF">Tsubulata_041542</name>
</gene>
<comment type="similarity">
    <text evidence="2 6">Belongs to the plant self-incompatibility (S1) protein family.</text>
</comment>
<sequence>MQVLTVHCKSKDDDLGVKQLSPSQSFNFSFRARAWPFGQTLFFCKFSWAGGSGWYDIYSESRDGERCIDDRHFSWNIKQNGPCLNKCENQTSVDCSPWNQN</sequence>
<reference evidence="7" key="2">
    <citation type="journal article" date="2023" name="Plants (Basel)">
        <title>Annotation of the Turnera subulata (Passifloraceae) Draft Genome Reveals the S-Locus Evolved after the Divergence of Turneroideae from Passifloroideae in a Stepwise Manner.</title>
        <authorList>
            <person name="Henning P.M."/>
            <person name="Roalson E.H."/>
            <person name="Mir W."/>
            <person name="McCubbin A.G."/>
            <person name="Shore J.S."/>
        </authorList>
    </citation>
    <scope>NUCLEOTIDE SEQUENCE</scope>
    <source>
        <strain evidence="7">F60SS</strain>
    </source>
</reference>
<keyword evidence="5" id="KW-0732">Signal</keyword>
<keyword evidence="4 6" id="KW-0964">Secreted</keyword>
<evidence type="ECO:0000256" key="1">
    <source>
        <dbReference type="ARBA" id="ARBA00004613"/>
    </source>
</evidence>